<name>A0AAV9DCR0_ACOCL</name>
<dbReference type="EMBL" id="JAUJYO010000014">
    <property type="protein sequence ID" value="KAK1298158.1"/>
    <property type="molecule type" value="Genomic_DNA"/>
</dbReference>
<reference evidence="2" key="1">
    <citation type="journal article" date="2023" name="Nat. Commun.">
        <title>Diploid and tetraploid genomes of Acorus and the evolution of monocots.</title>
        <authorList>
            <person name="Ma L."/>
            <person name="Liu K.W."/>
            <person name="Li Z."/>
            <person name="Hsiao Y.Y."/>
            <person name="Qi Y."/>
            <person name="Fu T."/>
            <person name="Tang G.D."/>
            <person name="Zhang D."/>
            <person name="Sun W.H."/>
            <person name="Liu D.K."/>
            <person name="Li Y."/>
            <person name="Chen G.Z."/>
            <person name="Liu X.D."/>
            <person name="Liao X.Y."/>
            <person name="Jiang Y.T."/>
            <person name="Yu X."/>
            <person name="Hao Y."/>
            <person name="Huang J."/>
            <person name="Zhao X.W."/>
            <person name="Ke S."/>
            <person name="Chen Y.Y."/>
            <person name="Wu W.L."/>
            <person name="Hsu J.L."/>
            <person name="Lin Y.F."/>
            <person name="Huang M.D."/>
            <person name="Li C.Y."/>
            <person name="Huang L."/>
            <person name="Wang Z.W."/>
            <person name="Zhao X."/>
            <person name="Zhong W.Y."/>
            <person name="Peng D.H."/>
            <person name="Ahmad S."/>
            <person name="Lan S."/>
            <person name="Zhang J.S."/>
            <person name="Tsai W.C."/>
            <person name="Van de Peer Y."/>
            <person name="Liu Z.J."/>
        </authorList>
    </citation>
    <scope>NUCLEOTIDE SEQUENCE</scope>
    <source>
        <strain evidence="2">CP</strain>
    </source>
</reference>
<gene>
    <name evidence="2" type="ORF">QJS10_CPB14g00888</name>
</gene>
<evidence type="ECO:0000256" key="1">
    <source>
        <dbReference type="SAM" id="MobiDB-lite"/>
    </source>
</evidence>
<keyword evidence="3" id="KW-1185">Reference proteome</keyword>
<proteinExistence type="predicted"/>
<feature type="compositionally biased region" description="Acidic residues" evidence="1">
    <location>
        <begin position="54"/>
        <end position="74"/>
    </location>
</feature>
<feature type="region of interest" description="Disordered" evidence="1">
    <location>
        <begin position="1"/>
        <end position="74"/>
    </location>
</feature>
<dbReference type="Proteomes" id="UP001180020">
    <property type="component" value="Unassembled WGS sequence"/>
</dbReference>
<accession>A0AAV9DCR0</accession>
<reference evidence="2" key="2">
    <citation type="submission" date="2023-06" db="EMBL/GenBank/DDBJ databases">
        <authorList>
            <person name="Ma L."/>
            <person name="Liu K.-W."/>
            <person name="Li Z."/>
            <person name="Hsiao Y.-Y."/>
            <person name="Qi Y."/>
            <person name="Fu T."/>
            <person name="Tang G."/>
            <person name="Zhang D."/>
            <person name="Sun W.-H."/>
            <person name="Liu D.-K."/>
            <person name="Li Y."/>
            <person name="Chen G.-Z."/>
            <person name="Liu X.-D."/>
            <person name="Liao X.-Y."/>
            <person name="Jiang Y.-T."/>
            <person name="Yu X."/>
            <person name="Hao Y."/>
            <person name="Huang J."/>
            <person name="Zhao X.-W."/>
            <person name="Ke S."/>
            <person name="Chen Y.-Y."/>
            <person name="Wu W.-L."/>
            <person name="Hsu J.-L."/>
            <person name="Lin Y.-F."/>
            <person name="Huang M.-D."/>
            <person name="Li C.-Y."/>
            <person name="Huang L."/>
            <person name="Wang Z.-W."/>
            <person name="Zhao X."/>
            <person name="Zhong W.-Y."/>
            <person name="Peng D.-H."/>
            <person name="Ahmad S."/>
            <person name="Lan S."/>
            <person name="Zhang J.-S."/>
            <person name="Tsai W.-C."/>
            <person name="Van De Peer Y."/>
            <person name="Liu Z.-J."/>
        </authorList>
    </citation>
    <scope>NUCLEOTIDE SEQUENCE</scope>
    <source>
        <strain evidence="2">CP</strain>
        <tissue evidence="2">Leaves</tissue>
    </source>
</reference>
<dbReference type="AlphaFoldDB" id="A0AAV9DCR0"/>
<comment type="caution">
    <text evidence="2">The sequence shown here is derived from an EMBL/GenBank/DDBJ whole genome shotgun (WGS) entry which is preliminary data.</text>
</comment>
<evidence type="ECO:0000313" key="3">
    <source>
        <dbReference type="Proteomes" id="UP001180020"/>
    </source>
</evidence>
<evidence type="ECO:0000313" key="2">
    <source>
        <dbReference type="EMBL" id="KAK1298158.1"/>
    </source>
</evidence>
<protein>
    <submittedName>
        <fullName evidence="2">Uncharacterized protein</fullName>
    </submittedName>
</protein>
<sequence>MGGEGQMEGLGSAKRLSKWARVGKAGGEKWKSMSGVESMEDDAEEEFDKKSEVHDDDEYEDEEDAEEEEDKDDD</sequence>
<organism evidence="2 3">
    <name type="scientific">Acorus calamus</name>
    <name type="common">Sweet flag</name>
    <dbReference type="NCBI Taxonomy" id="4465"/>
    <lineage>
        <taxon>Eukaryota</taxon>
        <taxon>Viridiplantae</taxon>
        <taxon>Streptophyta</taxon>
        <taxon>Embryophyta</taxon>
        <taxon>Tracheophyta</taxon>
        <taxon>Spermatophyta</taxon>
        <taxon>Magnoliopsida</taxon>
        <taxon>Liliopsida</taxon>
        <taxon>Acoraceae</taxon>
        <taxon>Acorus</taxon>
    </lineage>
</organism>